<dbReference type="PANTHER" id="PTHR43022:SF1">
    <property type="entry name" value="PROTEIN SMF"/>
    <property type="match status" value="1"/>
</dbReference>
<comment type="similarity">
    <text evidence="1">Belongs to the DprA/Smf family.</text>
</comment>
<feature type="domain" description="Smf/DprA SLOG" evidence="2">
    <location>
        <begin position="9"/>
        <end position="219"/>
    </location>
</feature>
<dbReference type="Gene3D" id="1.10.10.10">
    <property type="entry name" value="Winged helix-like DNA-binding domain superfamily/Winged helix DNA-binding domain"/>
    <property type="match status" value="1"/>
</dbReference>
<feature type="domain" description="DprA winged helix" evidence="3">
    <location>
        <begin position="231"/>
        <end position="281"/>
    </location>
</feature>
<sequence>MNHLTFDSILITDTRYPTLLREITPTPKKLYIRGVLPDPARPTVAIVGTRRFTRYGKEWTERIAADLVRAGVIIVSGLARGIDATAHLVAVEARVPTIAVLGSGIDDESLYPRQNLGLAHQILDTGGCLVSEYPEGTLGTPYTFPERNRIIAGLSLGTLVTEAPIKSGALITARHALDYNREVFAIPHPLGYFTGEGCNELLSQGAHFVQSARDILEILDIPVPEASHGFAPQNETETRILAALSREPMHIDALIATTGVTSTDVVTTLTMLELKGAVKNLGEMRFAVA</sequence>
<protein>
    <submittedName>
        <fullName evidence="4">DNA protecting protein DprA</fullName>
    </submittedName>
</protein>
<dbReference type="InterPro" id="IPR036388">
    <property type="entry name" value="WH-like_DNA-bd_sf"/>
</dbReference>
<reference evidence="4 5" key="1">
    <citation type="journal article" date="2016" name="Nat. Commun.">
        <title>Thousands of microbial genomes shed light on interconnected biogeochemical processes in an aquifer system.</title>
        <authorList>
            <person name="Anantharaman K."/>
            <person name="Brown C.T."/>
            <person name="Hug L.A."/>
            <person name="Sharon I."/>
            <person name="Castelle C.J."/>
            <person name="Probst A.J."/>
            <person name="Thomas B.C."/>
            <person name="Singh A."/>
            <person name="Wilkins M.J."/>
            <person name="Karaoz U."/>
            <person name="Brodie E.L."/>
            <person name="Williams K.H."/>
            <person name="Hubbard S.S."/>
            <person name="Banfield J.F."/>
        </authorList>
    </citation>
    <scope>NUCLEOTIDE SEQUENCE [LARGE SCALE GENOMIC DNA]</scope>
</reference>
<dbReference type="Gene3D" id="3.40.50.450">
    <property type="match status" value="1"/>
</dbReference>
<name>A0A1F7VEU6_9BACT</name>
<dbReference type="InterPro" id="IPR003488">
    <property type="entry name" value="DprA"/>
</dbReference>
<gene>
    <name evidence="4" type="ORF">A3H75_02370</name>
</gene>
<dbReference type="Proteomes" id="UP000176678">
    <property type="component" value="Unassembled WGS sequence"/>
</dbReference>
<dbReference type="EMBL" id="MGES01000017">
    <property type="protein sequence ID" value="OGL89026.1"/>
    <property type="molecule type" value="Genomic_DNA"/>
</dbReference>
<dbReference type="NCBIfam" id="TIGR00732">
    <property type="entry name" value="dprA"/>
    <property type="match status" value="1"/>
</dbReference>
<dbReference type="STRING" id="1802410.A3H75_02370"/>
<dbReference type="SUPFAM" id="SSF102405">
    <property type="entry name" value="MCP/YpsA-like"/>
    <property type="match status" value="1"/>
</dbReference>
<evidence type="ECO:0000259" key="3">
    <source>
        <dbReference type="Pfam" id="PF17782"/>
    </source>
</evidence>
<evidence type="ECO:0000313" key="5">
    <source>
        <dbReference type="Proteomes" id="UP000176678"/>
    </source>
</evidence>
<dbReference type="Pfam" id="PF02481">
    <property type="entry name" value="DNA_processg_A"/>
    <property type="match status" value="1"/>
</dbReference>
<evidence type="ECO:0000259" key="2">
    <source>
        <dbReference type="Pfam" id="PF02481"/>
    </source>
</evidence>
<dbReference type="InterPro" id="IPR041614">
    <property type="entry name" value="DprA_WH"/>
</dbReference>
<accession>A0A1F7VEU6</accession>
<organism evidence="4 5">
    <name type="scientific">Candidatus Uhrbacteria bacterium RIFCSPLOWO2_02_FULL_51_9</name>
    <dbReference type="NCBI Taxonomy" id="1802410"/>
    <lineage>
        <taxon>Bacteria</taxon>
        <taxon>Candidatus Uhriibacteriota</taxon>
    </lineage>
</organism>
<dbReference type="GO" id="GO:0009294">
    <property type="term" value="P:DNA-mediated transformation"/>
    <property type="evidence" value="ECO:0007669"/>
    <property type="project" value="InterPro"/>
</dbReference>
<dbReference type="AlphaFoldDB" id="A0A1F7VEU6"/>
<dbReference type="Pfam" id="PF17782">
    <property type="entry name" value="WHD_DprA"/>
    <property type="match status" value="1"/>
</dbReference>
<proteinExistence type="inferred from homology"/>
<dbReference type="InterPro" id="IPR057666">
    <property type="entry name" value="DrpA_SLOG"/>
</dbReference>
<comment type="caution">
    <text evidence="4">The sequence shown here is derived from an EMBL/GenBank/DDBJ whole genome shotgun (WGS) entry which is preliminary data.</text>
</comment>
<evidence type="ECO:0000313" key="4">
    <source>
        <dbReference type="EMBL" id="OGL89026.1"/>
    </source>
</evidence>
<evidence type="ECO:0000256" key="1">
    <source>
        <dbReference type="ARBA" id="ARBA00006525"/>
    </source>
</evidence>
<dbReference type="PANTHER" id="PTHR43022">
    <property type="entry name" value="PROTEIN SMF"/>
    <property type="match status" value="1"/>
</dbReference>